<feature type="domain" description="Rhodopsin" evidence="8">
    <location>
        <begin position="103"/>
        <end position="337"/>
    </location>
</feature>
<protein>
    <recommendedName>
        <fullName evidence="8">Rhodopsin domain-containing protein</fullName>
    </recommendedName>
</protein>
<dbReference type="GeneID" id="68294349"/>
<dbReference type="Pfam" id="PF20684">
    <property type="entry name" value="Fung_rhodopsin"/>
    <property type="match status" value="1"/>
</dbReference>
<comment type="subcellular location">
    <subcellularLocation>
        <location evidence="1">Membrane</location>
        <topology evidence="1">Multi-pass membrane protein</topology>
    </subcellularLocation>
</comment>
<dbReference type="PANTHER" id="PTHR33048:SF47">
    <property type="entry name" value="INTEGRAL MEMBRANE PROTEIN-RELATED"/>
    <property type="match status" value="1"/>
</dbReference>
<comment type="caution">
    <text evidence="9">The sequence shown here is derived from an EMBL/GenBank/DDBJ whole genome shotgun (WGS) entry which is preliminary data.</text>
</comment>
<sequence>MHVLLLVVEARHKLSQDPALQHHARHVSGYIVKPPLTILRRQNHHAELVRATTMSSPGETAVEGAESTGPTFVSRDEVRTLYAVAGAFLAFALIAVICRALALYTKRTWGKWDDWTMMFCIAPAASLAAFMCIQGKKVAHGPQGQDPFEWLQDILLATWIIQILTVTCLYVVKLSLCIRYLRIADNADDWFWRLSMLTIVFVTAHYISSVVVWGAQCLPAARYWNFSIPGRCIDLQTWTLSVNAVNLATDAVVLVLPIRPIWKLRMPLKQRLAILSIFGLGSVSTVAGCFRFHYMYQFYKGPTDLGQTTLLIEVWAYIEISLGIFCGCAPSFRTLFTALLNSIRGTAAWQTMSSHTSTENSTGTSYGRSEKSKSAQRLSREARFEMVQWGGQPSTNNSGQAASYSSQHSIMEATREGVQEDHQSIYRESNRHSNHDRIGA</sequence>
<dbReference type="InterPro" id="IPR052337">
    <property type="entry name" value="SAT4-like"/>
</dbReference>
<feature type="transmembrane region" description="Helical" evidence="7">
    <location>
        <begin position="272"/>
        <end position="294"/>
    </location>
</feature>
<feature type="transmembrane region" description="Helical" evidence="7">
    <location>
        <begin position="314"/>
        <end position="336"/>
    </location>
</feature>
<evidence type="ECO:0000313" key="9">
    <source>
        <dbReference type="EMBL" id="GIZ45615.1"/>
    </source>
</evidence>
<dbReference type="RefSeq" id="XP_044660102.1">
    <property type="nucleotide sequence ID" value="XM_044804167.1"/>
</dbReference>
<feature type="transmembrane region" description="Helical" evidence="7">
    <location>
        <begin position="192"/>
        <end position="215"/>
    </location>
</feature>
<dbReference type="AlphaFoldDB" id="A0A9P3FJY1"/>
<evidence type="ECO:0000256" key="1">
    <source>
        <dbReference type="ARBA" id="ARBA00004141"/>
    </source>
</evidence>
<proteinExistence type="inferred from homology"/>
<evidence type="ECO:0000256" key="6">
    <source>
        <dbReference type="SAM" id="MobiDB-lite"/>
    </source>
</evidence>
<feature type="compositionally biased region" description="Polar residues" evidence="6">
    <location>
        <begin position="391"/>
        <end position="408"/>
    </location>
</feature>
<organism evidence="9 10">
    <name type="scientific">Cercospora kikuchii</name>
    <dbReference type="NCBI Taxonomy" id="84275"/>
    <lineage>
        <taxon>Eukaryota</taxon>
        <taxon>Fungi</taxon>
        <taxon>Dikarya</taxon>
        <taxon>Ascomycota</taxon>
        <taxon>Pezizomycotina</taxon>
        <taxon>Dothideomycetes</taxon>
        <taxon>Dothideomycetidae</taxon>
        <taxon>Mycosphaerellales</taxon>
        <taxon>Mycosphaerellaceae</taxon>
        <taxon>Cercospora</taxon>
    </lineage>
</organism>
<dbReference type="OrthoDB" id="5401779at2759"/>
<dbReference type="Proteomes" id="UP000825890">
    <property type="component" value="Unassembled WGS sequence"/>
</dbReference>
<evidence type="ECO:0000259" key="8">
    <source>
        <dbReference type="Pfam" id="PF20684"/>
    </source>
</evidence>
<evidence type="ECO:0000313" key="10">
    <source>
        <dbReference type="Proteomes" id="UP000825890"/>
    </source>
</evidence>
<accession>A0A9P3FJY1</accession>
<evidence type="ECO:0000256" key="4">
    <source>
        <dbReference type="ARBA" id="ARBA00023136"/>
    </source>
</evidence>
<dbReference type="EMBL" id="BOLY01000005">
    <property type="protein sequence ID" value="GIZ45615.1"/>
    <property type="molecule type" value="Genomic_DNA"/>
</dbReference>
<dbReference type="InterPro" id="IPR049326">
    <property type="entry name" value="Rhodopsin_dom_fungi"/>
</dbReference>
<keyword evidence="10" id="KW-1185">Reference proteome</keyword>
<dbReference type="GO" id="GO:0016020">
    <property type="term" value="C:membrane"/>
    <property type="evidence" value="ECO:0007669"/>
    <property type="project" value="UniProtKB-SubCell"/>
</dbReference>
<dbReference type="PANTHER" id="PTHR33048">
    <property type="entry name" value="PTH11-LIKE INTEGRAL MEMBRANE PROTEIN (AFU_ORTHOLOGUE AFUA_5G11245)"/>
    <property type="match status" value="1"/>
</dbReference>
<keyword evidence="3 7" id="KW-1133">Transmembrane helix</keyword>
<comment type="similarity">
    <text evidence="5">Belongs to the SAT4 family.</text>
</comment>
<feature type="transmembrane region" description="Helical" evidence="7">
    <location>
        <begin position="154"/>
        <end position="172"/>
    </location>
</feature>
<feature type="region of interest" description="Disordered" evidence="6">
    <location>
        <begin position="413"/>
        <end position="440"/>
    </location>
</feature>
<feature type="transmembrane region" description="Helical" evidence="7">
    <location>
        <begin position="81"/>
        <end position="103"/>
    </location>
</feature>
<keyword evidence="2 7" id="KW-0812">Transmembrane</keyword>
<name>A0A9P3FJY1_9PEZI</name>
<feature type="region of interest" description="Disordered" evidence="6">
    <location>
        <begin position="389"/>
        <end position="408"/>
    </location>
</feature>
<reference evidence="9 10" key="1">
    <citation type="submission" date="2021-01" db="EMBL/GenBank/DDBJ databases">
        <title>Cercospora kikuchii MAFF 305040 whole genome shotgun sequence.</title>
        <authorList>
            <person name="Kashiwa T."/>
            <person name="Suzuki T."/>
        </authorList>
    </citation>
    <scope>NUCLEOTIDE SEQUENCE [LARGE SCALE GENOMIC DNA]</scope>
    <source>
        <strain evidence="9 10">MAFF 305040</strain>
    </source>
</reference>
<keyword evidence="4 7" id="KW-0472">Membrane</keyword>
<gene>
    <name evidence="9" type="ORF">CKM354_000877400</name>
</gene>
<evidence type="ECO:0000256" key="3">
    <source>
        <dbReference type="ARBA" id="ARBA00022989"/>
    </source>
</evidence>
<evidence type="ECO:0000256" key="5">
    <source>
        <dbReference type="ARBA" id="ARBA00038359"/>
    </source>
</evidence>
<feature type="transmembrane region" description="Helical" evidence="7">
    <location>
        <begin position="115"/>
        <end position="133"/>
    </location>
</feature>
<evidence type="ECO:0000256" key="7">
    <source>
        <dbReference type="SAM" id="Phobius"/>
    </source>
</evidence>
<feature type="region of interest" description="Disordered" evidence="6">
    <location>
        <begin position="351"/>
        <end position="374"/>
    </location>
</feature>
<evidence type="ECO:0000256" key="2">
    <source>
        <dbReference type="ARBA" id="ARBA00022692"/>
    </source>
</evidence>
<feature type="compositionally biased region" description="Polar residues" evidence="6">
    <location>
        <begin position="351"/>
        <end position="367"/>
    </location>
</feature>